<dbReference type="EMBL" id="DVNZ01000070">
    <property type="protein sequence ID" value="HIU93942.1"/>
    <property type="molecule type" value="Genomic_DNA"/>
</dbReference>
<evidence type="ECO:0000313" key="1">
    <source>
        <dbReference type="EMBL" id="HIU93942.1"/>
    </source>
</evidence>
<dbReference type="InterPro" id="IPR036087">
    <property type="entry name" value="Nict_dMeBzImd_PRibTrfase_sf"/>
</dbReference>
<organism evidence="1 2">
    <name type="scientific">Candidatus Aphodomorpha intestinavium</name>
    <dbReference type="NCBI Taxonomy" id="2840672"/>
    <lineage>
        <taxon>Bacteria</taxon>
        <taxon>Bacillati</taxon>
        <taxon>Bacillota</taxon>
        <taxon>Clostridia</taxon>
        <taxon>Eubacteriales</taxon>
        <taxon>Candidatus Aphodomorpha</taxon>
    </lineage>
</organism>
<dbReference type="CDD" id="cd02439">
    <property type="entry name" value="DMB-PRT_CobT"/>
    <property type="match status" value="1"/>
</dbReference>
<dbReference type="InterPro" id="IPR003200">
    <property type="entry name" value="Nict_dMeBzImd_PRibTrfase"/>
</dbReference>
<dbReference type="Proteomes" id="UP000824128">
    <property type="component" value="Unassembled WGS sequence"/>
</dbReference>
<dbReference type="GO" id="GO:0008939">
    <property type="term" value="F:nicotinate-nucleotide-dimethylbenzimidazole phosphoribosyltransferase activity"/>
    <property type="evidence" value="ECO:0007669"/>
    <property type="project" value="InterPro"/>
</dbReference>
<reference evidence="1" key="1">
    <citation type="submission" date="2020-10" db="EMBL/GenBank/DDBJ databases">
        <authorList>
            <person name="Gilroy R."/>
        </authorList>
    </citation>
    <scope>NUCLEOTIDE SEQUENCE</scope>
    <source>
        <strain evidence="1">ChiGjej2B2-16831</strain>
    </source>
</reference>
<dbReference type="SUPFAM" id="SSF52733">
    <property type="entry name" value="Nicotinate mononucleotide:5,6-dimethylbenzimidazole phosphoribosyltransferase (CobT)"/>
    <property type="match status" value="1"/>
</dbReference>
<dbReference type="AlphaFoldDB" id="A0A9D1ST72"/>
<evidence type="ECO:0000313" key="2">
    <source>
        <dbReference type="Proteomes" id="UP000824128"/>
    </source>
</evidence>
<keyword evidence="1" id="KW-0328">Glycosyltransferase</keyword>
<comment type="caution">
    <text evidence="1">The sequence shown here is derived from an EMBL/GenBank/DDBJ whole genome shotgun (WGS) entry which is preliminary data.</text>
</comment>
<accession>A0A9D1ST72</accession>
<keyword evidence="1" id="KW-0808">Transferase</keyword>
<dbReference type="PANTHER" id="PTHR43463:SF1">
    <property type="entry name" value="NICOTINATE-NUCLEOTIDE--DIMETHYLBENZIMIDAZOLE PHOSPHORIBOSYLTRANSFERASE"/>
    <property type="match status" value="1"/>
</dbReference>
<dbReference type="Pfam" id="PF02277">
    <property type="entry name" value="DBI_PRT"/>
    <property type="match status" value="1"/>
</dbReference>
<dbReference type="PANTHER" id="PTHR43463">
    <property type="entry name" value="NICOTINATE-NUCLEOTIDE--DIMETHYLBENZIMIDAZOLE PHOSPHORIBOSYLTRANSFERASE"/>
    <property type="match status" value="1"/>
</dbReference>
<proteinExistence type="predicted"/>
<dbReference type="Gene3D" id="3.40.50.10210">
    <property type="match status" value="1"/>
</dbReference>
<gene>
    <name evidence="1" type="ORF">IAD24_02165</name>
</gene>
<sequence>EEGVTQTGQEVTALVAGNMARGETSVCCMARAARADVFPVDMGMRTPAPGVRELRVAPGTGSIARGPAMTRAQAEQALEAGIGLAGELRAQGYDILATGEMGIGNTTTASAMAAVLCGMTAEQATGRGAGLSDAGLSRKVAAIRRAIEINRPDASDALDVLHKLGGFDIAGMAGLFIGGALHRVPVLIDGSISAVAALTAARLCPRCAAAMLATHASAEPAAALLLSALGLEAPIHAHLRLGEGTGAMCALPLFDLALSVYDGMVSFTAIGMEPYEVHPQ</sequence>
<name>A0A9D1ST72_9FIRM</name>
<feature type="non-terminal residue" evidence="1">
    <location>
        <position position="1"/>
    </location>
</feature>
<reference evidence="1" key="2">
    <citation type="journal article" date="2021" name="PeerJ">
        <title>Extensive microbial diversity within the chicken gut microbiome revealed by metagenomics and culture.</title>
        <authorList>
            <person name="Gilroy R."/>
            <person name="Ravi A."/>
            <person name="Getino M."/>
            <person name="Pursley I."/>
            <person name="Horton D.L."/>
            <person name="Alikhan N.F."/>
            <person name="Baker D."/>
            <person name="Gharbi K."/>
            <person name="Hall N."/>
            <person name="Watson M."/>
            <person name="Adriaenssens E.M."/>
            <person name="Foster-Nyarko E."/>
            <person name="Jarju S."/>
            <person name="Secka A."/>
            <person name="Antonio M."/>
            <person name="Oren A."/>
            <person name="Chaudhuri R.R."/>
            <person name="La Ragione R."/>
            <person name="Hildebrand F."/>
            <person name="Pallen M.J."/>
        </authorList>
    </citation>
    <scope>NUCLEOTIDE SEQUENCE</scope>
    <source>
        <strain evidence="1">ChiGjej2B2-16831</strain>
    </source>
</reference>
<protein>
    <submittedName>
        <fullName evidence="1">Nicotinate-nucleotide--dimethylbenzimidazole phosphoribosyltransferase</fullName>
    </submittedName>
</protein>